<feature type="compositionally biased region" description="Basic and acidic residues" evidence="1">
    <location>
        <begin position="43"/>
        <end position="86"/>
    </location>
</feature>
<dbReference type="AlphaFoldDB" id="Q5Z654"/>
<sequence>MSSWHQRRPYGGAGGPAVERGPHPPHLRGDGEARPRVGPTRQRLLEESWPRGSRDGRVDTMARRDVKGVDHAMERERMEIVDRPRP</sequence>
<evidence type="ECO:0000313" key="4">
    <source>
        <dbReference type="Proteomes" id="UP000000763"/>
    </source>
</evidence>
<name>Q5Z654_ORYSJ</name>
<reference evidence="3" key="2">
    <citation type="submission" date="2002-06" db="EMBL/GenBank/DDBJ databases">
        <title>Oryza sativa nipponbare(GA3) genomic DNA, chromosome 6, PAC clone:P0567G03.</title>
        <authorList>
            <person name="Sasaki T."/>
            <person name="Matsumoto T."/>
            <person name="Katayose Y."/>
        </authorList>
    </citation>
    <scope>NUCLEOTIDE SEQUENCE</scope>
</reference>
<gene>
    <name evidence="2" type="ORF">P0513E02.26</name>
    <name evidence="3" type="ORF">P0567G03.7</name>
</gene>
<dbReference type="EMBL" id="AP005458">
    <property type="protein sequence ID" value="BAD54537.1"/>
    <property type="molecule type" value="Genomic_DNA"/>
</dbReference>
<evidence type="ECO:0000256" key="1">
    <source>
        <dbReference type="SAM" id="MobiDB-lite"/>
    </source>
</evidence>
<organism evidence="3 4">
    <name type="scientific">Oryza sativa subsp. japonica</name>
    <name type="common">Rice</name>
    <dbReference type="NCBI Taxonomy" id="39947"/>
    <lineage>
        <taxon>Eukaryota</taxon>
        <taxon>Viridiplantae</taxon>
        <taxon>Streptophyta</taxon>
        <taxon>Embryophyta</taxon>
        <taxon>Tracheophyta</taxon>
        <taxon>Spermatophyta</taxon>
        <taxon>Magnoliopsida</taxon>
        <taxon>Liliopsida</taxon>
        <taxon>Poales</taxon>
        <taxon>Poaceae</taxon>
        <taxon>BOP clade</taxon>
        <taxon>Oryzoideae</taxon>
        <taxon>Oryzeae</taxon>
        <taxon>Oryzinae</taxon>
        <taxon>Oryza</taxon>
        <taxon>Oryza sativa</taxon>
    </lineage>
</organism>
<evidence type="ECO:0000313" key="3">
    <source>
        <dbReference type="EMBL" id="BAD54537.1"/>
    </source>
</evidence>
<evidence type="ECO:0000313" key="2">
    <source>
        <dbReference type="EMBL" id="BAD54496.1"/>
    </source>
</evidence>
<dbReference type="Proteomes" id="UP000000763">
    <property type="component" value="Chromosome 6"/>
</dbReference>
<feature type="region of interest" description="Disordered" evidence="1">
    <location>
        <begin position="1"/>
        <end position="86"/>
    </location>
</feature>
<reference evidence="2" key="1">
    <citation type="submission" date="2002-06" db="EMBL/GenBank/DDBJ databases">
        <title>Oryza sativa nipponbare(GA3) genomic DNA, chromosome 6, PAC clone:P0513E02.</title>
        <authorList>
            <person name="Sasaki T."/>
            <person name="Matsumoto T."/>
            <person name="Katayose Y."/>
        </authorList>
    </citation>
    <scope>NUCLEOTIDE SEQUENCE</scope>
</reference>
<reference evidence="4" key="4">
    <citation type="journal article" date="2008" name="Nucleic Acids Res.">
        <title>The rice annotation project database (RAP-DB): 2008 update.</title>
        <authorList>
            <consortium name="The rice annotation project (RAP)"/>
        </authorList>
    </citation>
    <scope>GENOME REANNOTATION</scope>
    <source>
        <strain evidence="4">cv. Nipponbare</strain>
    </source>
</reference>
<reference evidence="4" key="3">
    <citation type="journal article" date="2005" name="Nature">
        <title>The map-based sequence of the rice genome.</title>
        <authorList>
            <consortium name="International rice genome sequencing project (IRGSP)"/>
            <person name="Matsumoto T."/>
            <person name="Wu J."/>
            <person name="Kanamori H."/>
            <person name="Katayose Y."/>
            <person name="Fujisawa M."/>
            <person name="Namiki N."/>
            <person name="Mizuno H."/>
            <person name="Yamamoto K."/>
            <person name="Antonio B.A."/>
            <person name="Baba T."/>
            <person name="Sakata K."/>
            <person name="Nagamura Y."/>
            <person name="Aoki H."/>
            <person name="Arikawa K."/>
            <person name="Arita K."/>
            <person name="Bito T."/>
            <person name="Chiden Y."/>
            <person name="Fujitsuka N."/>
            <person name="Fukunaka R."/>
            <person name="Hamada M."/>
            <person name="Harada C."/>
            <person name="Hayashi A."/>
            <person name="Hijishita S."/>
            <person name="Honda M."/>
            <person name="Hosokawa S."/>
            <person name="Ichikawa Y."/>
            <person name="Idonuma A."/>
            <person name="Iijima M."/>
            <person name="Ikeda M."/>
            <person name="Ikeno M."/>
            <person name="Ito K."/>
            <person name="Ito S."/>
            <person name="Ito T."/>
            <person name="Ito Y."/>
            <person name="Ito Y."/>
            <person name="Iwabuchi A."/>
            <person name="Kamiya K."/>
            <person name="Karasawa W."/>
            <person name="Kurita K."/>
            <person name="Katagiri S."/>
            <person name="Kikuta A."/>
            <person name="Kobayashi H."/>
            <person name="Kobayashi N."/>
            <person name="Machita K."/>
            <person name="Maehara T."/>
            <person name="Masukawa M."/>
            <person name="Mizubayashi T."/>
            <person name="Mukai Y."/>
            <person name="Nagasaki H."/>
            <person name="Nagata Y."/>
            <person name="Naito S."/>
            <person name="Nakashima M."/>
            <person name="Nakama Y."/>
            <person name="Nakamichi Y."/>
            <person name="Nakamura M."/>
            <person name="Meguro A."/>
            <person name="Negishi M."/>
            <person name="Ohta I."/>
            <person name="Ohta T."/>
            <person name="Okamoto M."/>
            <person name="Ono N."/>
            <person name="Saji S."/>
            <person name="Sakaguchi M."/>
            <person name="Sakai K."/>
            <person name="Shibata M."/>
            <person name="Shimokawa T."/>
            <person name="Song J."/>
            <person name="Takazaki Y."/>
            <person name="Terasawa K."/>
            <person name="Tsugane M."/>
            <person name="Tsuji K."/>
            <person name="Ueda S."/>
            <person name="Waki K."/>
            <person name="Yamagata H."/>
            <person name="Yamamoto M."/>
            <person name="Yamamoto S."/>
            <person name="Yamane H."/>
            <person name="Yoshiki S."/>
            <person name="Yoshihara R."/>
            <person name="Yukawa K."/>
            <person name="Zhong H."/>
            <person name="Yano M."/>
            <person name="Yuan Q."/>
            <person name="Ouyang S."/>
            <person name="Liu J."/>
            <person name="Jones K.M."/>
            <person name="Gansberger K."/>
            <person name="Moffat K."/>
            <person name="Hill J."/>
            <person name="Bera J."/>
            <person name="Fadrosh D."/>
            <person name="Jin S."/>
            <person name="Johri S."/>
            <person name="Kim M."/>
            <person name="Overton L."/>
            <person name="Reardon M."/>
            <person name="Tsitrin T."/>
            <person name="Vuong H."/>
            <person name="Weaver B."/>
            <person name="Ciecko A."/>
            <person name="Tallon L."/>
            <person name="Jackson J."/>
            <person name="Pai G."/>
            <person name="Aken S.V."/>
            <person name="Utterback T."/>
            <person name="Reidmuller S."/>
            <person name="Feldblyum T."/>
            <person name="Hsiao J."/>
            <person name="Zismann V."/>
            <person name="Iobst S."/>
            <person name="de Vazeille A.R."/>
            <person name="Buell C.R."/>
            <person name="Ying K."/>
            <person name="Li Y."/>
            <person name="Lu T."/>
            <person name="Huang Y."/>
            <person name="Zhao Q."/>
            <person name="Feng Q."/>
            <person name="Zhang L."/>
            <person name="Zhu J."/>
            <person name="Weng Q."/>
            <person name="Mu J."/>
            <person name="Lu Y."/>
            <person name="Fan D."/>
            <person name="Liu Y."/>
            <person name="Guan J."/>
            <person name="Zhang Y."/>
            <person name="Yu S."/>
            <person name="Liu X."/>
            <person name="Zhang Y."/>
            <person name="Hong G."/>
            <person name="Han B."/>
            <person name="Choisne N."/>
            <person name="Demange N."/>
            <person name="Orjeda G."/>
            <person name="Samain S."/>
            <person name="Cattolico L."/>
            <person name="Pelletier E."/>
            <person name="Couloux A."/>
            <person name="Segurens B."/>
            <person name="Wincker P."/>
            <person name="D'Hont A."/>
            <person name="Scarpelli C."/>
            <person name="Weissenbach J."/>
            <person name="Salanoubat M."/>
            <person name="Quetier F."/>
            <person name="Yu Y."/>
            <person name="Kim H.R."/>
            <person name="Rambo T."/>
            <person name="Currie J."/>
            <person name="Collura K."/>
            <person name="Luo M."/>
            <person name="Yang T."/>
            <person name="Ammiraju J.S.S."/>
            <person name="Engler F."/>
            <person name="Soderlund C."/>
            <person name="Wing R.A."/>
            <person name="Palmer L.E."/>
            <person name="de la Bastide M."/>
            <person name="Spiegel L."/>
            <person name="Nascimento L."/>
            <person name="Zutavern T."/>
            <person name="O'Shaughnessy A."/>
            <person name="Dike S."/>
            <person name="Dedhia N."/>
            <person name="Preston R."/>
            <person name="Balija V."/>
            <person name="McCombie W.R."/>
            <person name="Chow T."/>
            <person name="Chen H."/>
            <person name="Chung M."/>
            <person name="Chen C."/>
            <person name="Shaw J."/>
            <person name="Wu H."/>
            <person name="Hsiao K."/>
            <person name="Chao Y."/>
            <person name="Chu M."/>
            <person name="Cheng C."/>
            <person name="Hour A."/>
            <person name="Lee P."/>
            <person name="Lin S."/>
            <person name="Lin Y."/>
            <person name="Liou J."/>
            <person name="Liu S."/>
            <person name="Hsing Y."/>
            <person name="Raghuvanshi S."/>
            <person name="Mohanty A."/>
            <person name="Bharti A.K."/>
            <person name="Gaur A."/>
            <person name="Gupta V."/>
            <person name="Kumar D."/>
            <person name="Ravi V."/>
            <person name="Vij S."/>
            <person name="Kapur A."/>
            <person name="Khurana P."/>
            <person name="Khurana P."/>
            <person name="Khurana J.P."/>
            <person name="Tyagi A.K."/>
            <person name="Gaikwad K."/>
            <person name="Singh A."/>
            <person name="Dalal V."/>
            <person name="Srivastava S."/>
            <person name="Dixit A."/>
            <person name="Pal A.K."/>
            <person name="Ghazi I.A."/>
            <person name="Yadav M."/>
            <person name="Pandit A."/>
            <person name="Bhargava A."/>
            <person name="Sureshbabu K."/>
            <person name="Batra K."/>
            <person name="Sharma T.R."/>
            <person name="Mohapatra T."/>
            <person name="Singh N.K."/>
            <person name="Messing J."/>
            <person name="Nelson A.B."/>
            <person name="Fuks G."/>
            <person name="Kavchok S."/>
            <person name="Keizer G."/>
            <person name="Linton E."/>
            <person name="Llaca V."/>
            <person name="Song R."/>
            <person name="Tanyolac B."/>
            <person name="Young S."/>
            <person name="Ho-Il K."/>
            <person name="Hahn J.H."/>
            <person name="Sangsakoo G."/>
            <person name="Vanavichit A."/>
            <person name="de Mattos Luiz.A.T."/>
            <person name="Zimmer P.D."/>
            <person name="Malone G."/>
            <person name="Dellagostin O."/>
            <person name="de Oliveira A.C."/>
            <person name="Bevan M."/>
            <person name="Bancroft I."/>
            <person name="Minx P."/>
            <person name="Cordum H."/>
            <person name="Wilson R."/>
            <person name="Cheng Z."/>
            <person name="Jin W."/>
            <person name="Jiang J."/>
            <person name="Leong S.A."/>
            <person name="Iwama H."/>
            <person name="Gojobori T."/>
            <person name="Itoh T."/>
            <person name="Niimura Y."/>
            <person name="Fujii Y."/>
            <person name="Habara T."/>
            <person name="Sakai H."/>
            <person name="Sato Y."/>
            <person name="Wilson G."/>
            <person name="Kumar K."/>
            <person name="McCouch S."/>
            <person name="Juretic N."/>
            <person name="Hoen D."/>
            <person name="Wright S."/>
            <person name="Bruskiewich R."/>
            <person name="Bureau T."/>
            <person name="Miyao A."/>
            <person name="Hirochika H."/>
            <person name="Nishikawa T."/>
            <person name="Kadowaki K."/>
            <person name="Sugiura M."/>
            <person name="Burr B."/>
            <person name="Sasaki T."/>
        </authorList>
    </citation>
    <scope>NUCLEOTIDE SEQUENCE [LARGE SCALE GENOMIC DNA]</scope>
    <source>
        <strain evidence="4">cv. Nipponbare</strain>
    </source>
</reference>
<proteinExistence type="predicted"/>
<dbReference type="EMBL" id="AP005456">
    <property type="protein sequence ID" value="BAD54496.1"/>
    <property type="molecule type" value="Genomic_DNA"/>
</dbReference>
<accession>Q5Z654</accession>
<protein>
    <submittedName>
        <fullName evidence="3">Uncharacterized protein</fullName>
    </submittedName>
</protein>